<feature type="compositionally biased region" description="Polar residues" evidence="1">
    <location>
        <begin position="258"/>
        <end position="270"/>
    </location>
</feature>
<dbReference type="Proteomes" id="UP000053268">
    <property type="component" value="Unassembled WGS sequence"/>
</dbReference>
<accession>A0A194PZ21</accession>
<sequence>MGTIRYCNQIKSLNHILAASNHNIGQAIVITARHKSYSKDKDCCRDVPQAEGKTVVPWPRAPMWPCNFPEEPQPPNYDPYKIKSPDVVVPPLPPSNAKRTGFVFVTSGHQDPRHGYPSYPQQQYHQPQHMQTGIPHSEMEQDMEKEEEPKGFFTTLKELLGWKKKNKSGRDSMIAKRILQPSPIRSWFQQTPIVHPDNWKRKSMNKMQRLENEVGSEVTPRLGYHGKTKYKYAFHEPWNPLDRLTLLAQAEKDEHPELQQSANANNKQLT</sequence>
<proteinExistence type="predicted"/>
<gene>
    <name evidence="2" type="ORF">RR46_09504</name>
</gene>
<evidence type="ECO:0000256" key="1">
    <source>
        <dbReference type="SAM" id="MobiDB-lite"/>
    </source>
</evidence>
<reference evidence="2 3" key="1">
    <citation type="journal article" date="2015" name="Nat. Commun.">
        <title>Outbred genome sequencing and CRISPR/Cas9 gene editing in butterflies.</title>
        <authorList>
            <person name="Li X."/>
            <person name="Fan D."/>
            <person name="Zhang W."/>
            <person name="Liu G."/>
            <person name="Zhang L."/>
            <person name="Zhao L."/>
            <person name="Fang X."/>
            <person name="Chen L."/>
            <person name="Dong Y."/>
            <person name="Chen Y."/>
            <person name="Ding Y."/>
            <person name="Zhao R."/>
            <person name="Feng M."/>
            <person name="Zhu Y."/>
            <person name="Feng Y."/>
            <person name="Jiang X."/>
            <person name="Zhu D."/>
            <person name="Xiang H."/>
            <person name="Feng X."/>
            <person name="Li S."/>
            <person name="Wang J."/>
            <person name="Zhang G."/>
            <person name="Kronforst M.R."/>
            <person name="Wang W."/>
        </authorList>
    </citation>
    <scope>NUCLEOTIDE SEQUENCE [LARGE SCALE GENOMIC DNA]</scope>
    <source>
        <strain evidence="2">Ya'a_city_454_Px</strain>
        <tissue evidence="2">Whole body</tissue>
    </source>
</reference>
<protein>
    <submittedName>
        <fullName evidence="2">Uncharacterized protein</fullName>
    </submittedName>
</protein>
<dbReference type="AlphaFoldDB" id="A0A194PZ21"/>
<feature type="region of interest" description="Disordered" evidence="1">
    <location>
        <begin position="249"/>
        <end position="270"/>
    </location>
</feature>
<name>A0A194PZ21_PAPXU</name>
<organism evidence="2 3">
    <name type="scientific">Papilio xuthus</name>
    <name type="common">Asian swallowtail butterfly</name>
    <dbReference type="NCBI Taxonomy" id="66420"/>
    <lineage>
        <taxon>Eukaryota</taxon>
        <taxon>Metazoa</taxon>
        <taxon>Ecdysozoa</taxon>
        <taxon>Arthropoda</taxon>
        <taxon>Hexapoda</taxon>
        <taxon>Insecta</taxon>
        <taxon>Pterygota</taxon>
        <taxon>Neoptera</taxon>
        <taxon>Endopterygota</taxon>
        <taxon>Lepidoptera</taxon>
        <taxon>Glossata</taxon>
        <taxon>Ditrysia</taxon>
        <taxon>Papilionoidea</taxon>
        <taxon>Papilionidae</taxon>
        <taxon>Papilioninae</taxon>
        <taxon>Papilio</taxon>
    </lineage>
</organism>
<keyword evidence="3" id="KW-1185">Reference proteome</keyword>
<evidence type="ECO:0000313" key="2">
    <source>
        <dbReference type="EMBL" id="KPI98288.1"/>
    </source>
</evidence>
<dbReference type="EMBL" id="KQ459585">
    <property type="protein sequence ID" value="KPI98288.1"/>
    <property type="molecule type" value="Genomic_DNA"/>
</dbReference>
<evidence type="ECO:0000313" key="3">
    <source>
        <dbReference type="Proteomes" id="UP000053268"/>
    </source>
</evidence>